<organism evidence="1 2">
    <name type="scientific">Saccharomonospora amisosensis</name>
    <dbReference type="NCBI Taxonomy" id="1128677"/>
    <lineage>
        <taxon>Bacteria</taxon>
        <taxon>Bacillati</taxon>
        <taxon>Actinomycetota</taxon>
        <taxon>Actinomycetes</taxon>
        <taxon>Pseudonocardiales</taxon>
        <taxon>Pseudonocardiaceae</taxon>
        <taxon>Saccharomonospora</taxon>
    </lineage>
</organism>
<dbReference type="PROSITE" id="PS51257">
    <property type="entry name" value="PROKAR_LIPOPROTEIN"/>
    <property type="match status" value="1"/>
</dbReference>
<dbReference type="RefSeq" id="WP_167171880.1">
    <property type="nucleotide sequence ID" value="NZ_JAAOYM010000001.1"/>
</dbReference>
<accession>A0A7X5UR96</accession>
<evidence type="ECO:0000313" key="2">
    <source>
        <dbReference type="Proteomes" id="UP000545493"/>
    </source>
</evidence>
<gene>
    <name evidence="1" type="ORF">FHU38_003069</name>
</gene>
<comment type="caution">
    <text evidence="1">The sequence shown here is derived from an EMBL/GenBank/DDBJ whole genome shotgun (WGS) entry which is preliminary data.</text>
</comment>
<name>A0A7X5UR96_9PSEU</name>
<keyword evidence="2" id="KW-1185">Reference proteome</keyword>
<sequence>MAARRLLSAVAALLLLTGCTEKVIAPSSPVSELGVRQLAAGRSPSAVTEAGAFQRR</sequence>
<protein>
    <submittedName>
        <fullName evidence="1">Uncharacterized protein</fullName>
    </submittedName>
</protein>
<reference evidence="1 2" key="1">
    <citation type="submission" date="2020-03" db="EMBL/GenBank/DDBJ databases">
        <title>Sequencing the genomes of 1000 actinobacteria strains.</title>
        <authorList>
            <person name="Klenk H.-P."/>
        </authorList>
    </citation>
    <scope>NUCLEOTIDE SEQUENCE [LARGE SCALE GENOMIC DNA]</scope>
    <source>
        <strain evidence="1 2">DSM 45685</strain>
    </source>
</reference>
<dbReference type="Proteomes" id="UP000545493">
    <property type="component" value="Unassembled WGS sequence"/>
</dbReference>
<proteinExistence type="predicted"/>
<dbReference type="EMBL" id="JAAOYM010000001">
    <property type="protein sequence ID" value="NIJ12725.1"/>
    <property type="molecule type" value="Genomic_DNA"/>
</dbReference>
<dbReference type="AlphaFoldDB" id="A0A7X5UR96"/>
<evidence type="ECO:0000313" key="1">
    <source>
        <dbReference type="EMBL" id="NIJ12725.1"/>
    </source>
</evidence>